<reference evidence="2" key="2">
    <citation type="submission" date="2020-09" db="EMBL/GenBank/DDBJ databases">
        <authorList>
            <person name="Sun Q."/>
            <person name="Zhou Y."/>
        </authorList>
    </citation>
    <scope>NUCLEOTIDE SEQUENCE</scope>
    <source>
        <strain evidence="2">CGMCC 1.12360</strain>
    </source>
</reference>
<comment type="caution">
    <text evidence="2">The sequence shown here is derived from an EMBL/GenBank/DDBJ whole genome shotgun (WGS) entry which is preliminary data.</text>
</comment>
<dbReference type="EMBL" id="BMEV01000007">
    <property type="protein sequence ID" value="GGH70749.1"/>
    <property type="molecule type" value="Genomic_DNA"/>
</dbReference>
<dbReference type="AlphaFoldDB" id="A0A8J2ZPQ6"/>
<dbReference type="GO" id="GO:0020037">
    <property type="term" value="F:heme binding"/>
    <property type="evidence" value="ECO:0007669"/>
    <property type="project" value="InterPro"/>
</dbReference>
<evidence type="ECO:0000259" key="1">
    <source>
        <dbReference type="Pfam" id="PF11563"/>
    </source>
</evidence>
<proteinExistence type="predicted"/>
<evidence type="ECO:0000313" key="2">
    <source>
        <dbReference type="EMBL" id="GGH70749.1"/>
    </source>
</evidence>
<name>A0A8J2ZPQ6_9BACI</name>
<evidence type="ECO:0000313" key="3">
    <source>
        <dbReference type="Proteomes" id="UP000602050"/>
    </source>
</evidence>
<gene>
    <name evidence="2" type="ORF">GCM10010978_06000</name>
</gene>
<reference evidence="2" key="1">
    <citation type="journal article" date="2014" name="Int. J. Syst. Evol. Microbiol.">
        <title>Complete genome sequence of Corynebacterium casei LMG S-19264T (=DSM 44701T), isolated from a smear-ripened cheese.</title>
        <authorList>
            <consortium name="US DOE Joint Genome Institute (JGI-PGF)"/>
            <person name="Walter F."/>
            <person name="Albersmeier A."/>
            <person name="Kalinowski J."/>
            <person name="Ruckert C."/>
        </authorList>
    </citation>
    <scope>NUCLEOTIDE SEQUENCE</scope>
    <source>
        <strain evidence="2">CGMCC 1.12360</strain>
    </source>
</reference>
<dbReference type="RefSeq" id="WP_188390896.1">
    <property type="nucleotide sequence ID" value="NZ_BMEV01000007.1"/>
</dbReference>
<organism evidence="2 3">
    <name type="scientific">Compostibacillus humi</name>
    <dbReference type="NCBI Taxonomy" id="1245525"/>
    <lineage>
        <taxon>Bacteria</taxon>
        <taxon>Bacillati</taxon>
        <taxon>Bacillota</taxon>
        <taxon>Bacilli</taxon>
        <taxon>Bacillales</taxon>
        <taxon>Bacillaceae</taxon>
        <taxon>Compostibacillus</taxon>
    </lineage>
</organism>
<dbReference type="InterPro" id="IPR044398">
    <property type="entry name" value="Globin-sensor_dom"/>
</dbReference>
<dbReference type="Gene3D" id="1.10.490.10">
    <property type="entry name" value="Globins"/>
    <property type="match status" value="1"/>
</dbReference>
<keyword evidence="3" id="KW-1185">Reference proteome</keyword>
<dbReference type="Pfam" id="PF11563">
    <property type="entry name" value="Protoglobin"/>
    <property type="match status" value="1"/>
</dbReference>
<protein>
    <recommendedName>
        <fullName evidence="1">Globin-sensor domain-containing protein</fullName>
    </recommendedName>
</protein>
<dbReference type="SUPFAM" id="SSF46458">
    <property type="entry name" value="Globin-like"/>
    <property type="match status" value="1"/>
</dbReference>
<dbReference type="InterPro" id="IPR009050">
    <property type="entry name" value="Globin-like_sf"/>
</dbReference>
<dbReference type="InterPro" id="IPR012292">
    <property type="entry name" value="Globin/Proto"/>
</dbReference>
<accession>A0A8J2ZPQ6</accession>
<dbReference type="Proteomes" id="UP000602050">
    <property type="component" value="Unassembled WGS sequence"/>
</dbReference>
<sequence>MLFPAKFKASEHISPIKVSDISSVGSPTIQNWIHLCQLTQKDLEALKKIDDLMETHAAAIADRHYQMIMDIPHIKEIFNTYSEYGRYTTLITKYYKTHQTCIERGIYSVLP</sequence>
<dbReference type="GO" id="GO:0019825">
    <property type="term" value="F:oxygen binding"/>
    <property type="evidence" value="ECO:0007669"/>
    <property type="project" value="InterPro"/>
</dbReference>
<feature type="domain" description="Globin-sensor" evidence="1">
    <location>
        <begin position="29"/>
        <end position="95"/>
    </location>
</feature>